<feature type="domain" description="Apiosidase-like catalytic" evidence="2">
    <location>
        <begin position="46"/>
        <end position="379"/>
    </location>
</feature>
<feature type="domain" description="Putative collagen-binding" evidence="1">
    <location>
        <begin position="382"/>
        <end position="473"/>
    </location>
</feature>
<sequence length="476" mass="54794">MSSTTKKPANVSLNITLMKSIYFFLFLPFLLFPQTKTTELPQLSISENHRFLVSADNEPFFWLGDTAWLLFSKLSREEANLYLDDRLAKGYNVIQVMVLHSLDVKNYYGDTALVDSNISLPLTVAGSEFENKAEYDFWDHVDYIIDLAEQKGLYMALVPVWGTNFNNGAISLEDAKFYAKWVSDRYKEKSNIIWLNGGDTKGNENLENWNAMGTIYKENNPDKLVTFHPFGRMKSSTWFHNEDWLDFNMFQSGHRRYDQEDPEFGYGQDNYKYVNDDFKLKPLKPTIDGEPAYESIPQGLHDPSEPFWTADDVRRYAYWSVFAGGFGFTYGHNAVMQMHKPGDKSPAYGAREFWTEALNADGANQMQYLKKLMLSKPILDRVPDQQLLVGKEGRKYDYQIATRGKDYAFIYTYNGKDIKVRMGVIVGEKINASWYNPRNGEYSFIGTFANIGTKTFDPPGSSKDGNDWILVLEQLK</sequence>
<evidence type="ECO:0000313" key="4">
    <source>
        <dbReference type="Proteomes" id="UP000198337"/>
    </source>
</evidence>
<dbReference type="Pfam" id="PF12904">
    <property type="entry name" value="Collagen_bind_2"/>
    <property type="match status" value="1"/>
</dbReference>
<comment type="caution">
    <text evidence="3">The sequence shown here is derived from an EMBL/GenBank/DDBJ whole genome shotgun (WGS) entry which is preliminary data.</text>
</comment>
<dbReference type="PANTHER" id="PTHR37836:SF3">
    <property type="entry name" value="ENDOGLUCANASE"/>
    <property type="match status" value="1"/>
</dbReference>
<accession>A0ABY1SC81</accession>
<dbReference type="Gene3D" id="3.20.20.80">
    <property type="entry name" value="Glycosidases"/>
    <property type="match status" value="1"/>
</dbReference>
<protein>
    <submittedName>
        <fullName evidence="3">Collagen-binding domain of a collagenase</fullName>
    </submittedName>
</protein>
<name>A0ABY1SC81_9FLAO</name>
<dbReference type="Proteomes" id="UP000198337">
    <property type="component" value="Unassembled WGS sequence"/>
</dbReference>
<organism evidence="3 4">
    <name type="scientific">Maribacter sedimenticola</name>
    <dbReference type="NCBI Taxonomy" id="228956"/>
    <lineage>
        <taxon>Bacteria</taxon>
        <taxon>Pseudomonadati</taxon>
        <taxon>Bacteroidota</taxon>
        <taxon>Flavobacteriia</taxon>
        <taxon>Flavobacteriales</taxon>
        <taxon>Flavobacteriaceae</taxon>
        <taxon>Maribacter</taxon>
    </lineage>
</organism>
<proteinExistence type="predicted"/>
<dbReference type="InterPro" id="IPR025277">
    <property type="entry name" value="Apiosidase-like_cat_dom"/>
</dbReference>
<dbReference type="PANTHER" id="PTHR37836">
    <property type="entry name" value="LMO1036 PROTEIN"/>
    <property type="match status" value="1"/>
</dbReference>
<keyword evidence="4" id="KW-1185">Reference proteome</keyword>
<reference evidence="3 4" key="1">
    <citation type="submission" date="2017-06" db="EMBL/GenBank/DDBJ databases">
        <authorList>
            <person name="Varghese N."/>
            <person name="Submissions S."/>
        </authorList>
    </citation>
    <scope>NUCLEOTIDE SEQUENCE [LARGE SCALE GENOMIC DNA]</scope>
    <source>
        <strain evidence="3 4">DSM 19840</strain>
    </source>
</reference>
<dbReference type="InterPro" id="IPR024749">
    <property type="entry name" value="Collagen-bd_put"/>
</dbReference>
<evidence type="ECO:0000259" key="2">
    <source>
        <dbReference type="Pfam" id="PF13204"/>
    </source>
</evidence>
<dbReference type="InterPro" id="IPR017853">
    <property type="entry name" value="GH"/>
</dbReference>
<dbReference type="Pfam" id="PF13204">
    <property type="entry name" value="Apiosidase"/>
    <property type="match status" value="1"/>
</dbReference>
<evidence type="ECO:0000259" key="1">
    <source>
        <dbReference type="Pfam" id="PF12904"/>
    </source>
</evidence>
<evidence type="ECO:0000313" key="3">
    <source>
        <dbReference type="EMBL" id="SNR25363.1"/>
    </source>
</evidence>
<dbReference type="EMBL" id="FZNV01000001">
    <property type="protein sequence ID" value="SNR25363.1"/>
    <property type="molecule type" value="Genomic_DNA"/>
</dbReference>
<dbReference type="SUPFAM" id="SSF51445">
    <property type="entry name" value="(Trans)glycosidases"/>
    <property type="match status" value="1"/>
</dbReference>
<gene>
    <name evidence="3" type="ORF">SAMN04488009_0371</name>
</gene>